<proteinExistence type="predicted"/>
<dbReference type="Pfam" id="PF00990">
    <property type="entry name" value="GGDEF"/>
    <property type="match status" value="1"/>
</dbReference>
<feature type="transmembrane region" description="Helical" evidence="1">
    <location>
        <begin position="6"/>
        <end position="26"/>
    </location>
</feature>
<dbReference type="RefSeq" id="WP_237821654.1">
    <property type="nucleotide sequence ID" value="NZ_JAKLTQ010000009.1"/>
</dbReference>
<keyword evidence="1" id="KW-1133">Transmembrane helix</keyword>
<dbReference type="Proteomes" id="UP001165368">
    <property type="component" value="Unassembled WGS sequence"/>
</dbReference>
<evidence type="ECO:0000259" key="2">
    <source>
        <dbReference type="PROSITE" id="PS50887"/>
    </source>
</evidence>
<dbReference type="PANTHER" id="PTHR45138:SF9">
    <property type="entry name" value="DIGUANYLATE CYCLASE DGCM-RELATED"/>
    <property type="match status" value="1"/>
</dbReference>
<sequence length="380" mass="40750">MTLDTATLRVAFAVVALTLFILFYLVTYRRTRSAYSGWWCAAITLFLTGSSAYLLNGTAQQFWANPVGNVLTVLGAACVWAGARTLRAATPKLWQLAAGPAVVAVPSVLDHPATNNWAGGPFFLALMALLIGLSAVELWRLPPDYTWLRRPLAFSAGFVALYYGGRCLAFLADGPQGRIFLAFFGTVPTTLLHMMLLVVVSFSMAALSHEQVTRELRARASLDGLTGLLNRTAFLDLADDELRRLQRTGTPGVLILADLDHFKSINDRHGHAAGDAALQSFAAACTATVRSTDLVGRYGGEEFVLLLPGAEPGQAKDVARQISLSHRRRQPQDGFRMPTASYGIAAIDPGADNLAAVIAAADGALYKAKSQGRDRAVLAS</sequence>
<evidence type="ECO:0000313" key="4">
    <source>
        <dbReference type="Proteomes" id="UP001165368"/>
    </source>
</evidence>
<evidence type="ECO:0000256" key="1">
    <source>
        <dbReference type="SAM" id="Phobius"/>
    </source>
</evidence>
<reference evidence="3" key="1">
    <citation type="submission" date="2022-01" db="EMBL/GenBank/DDBJ databases">
        <authorList>
            <person name="Jo J.-H."/>
            <person name="Im W.-T."/>
        </authorList>
    </citation>
    <scope>NUCLEOTIDE SEQUENCE</scope>
    <source>
        <strain evidence="3">I2-34</strain>
    </source>
</reference>
<dbReference type="SMART" id="SM00267">
    <property type="entry name" value="GGDEF"/>
    <property type="match status" value="1"/>
</dbReference>
<feature type="transmembrane region" description="Helical" evidence="1">
    <location>
        <begin position="62"/>
        <end position="81"/>
    </location>
</feature>
<name>A0ABS9L8C9_9MICC</name>
<dbReference type="CDD" id="cd01949">
    <property type="entry name" value="GGDEF"/>
    <property type="match status" value="1"/>
</dbReference>
<dbReference type="EMBL" id="JAKLTQ010000009">
    <property type="protein sequence ID" value="MCG2622895.1"/>
    <property type="molecule type" value="Genomic_DNA"/>
</dbReference>
<feature type="domain" description="GGDEF" evidence="2">
    <location>
        <begin position="250"/>
        <end position="380"/>
    </location>
</feature>
<keyword evidence="4" id="KW-1185">Reference proteome</keyword>
<dbReference type="InterPro" id="IPR000160">
    <property type="entry name" value="GGDEF_dom"/>
</dbReference>
<feature type="transmembrane region" description="Helical" evidence="1">
    <location>
        <begin position="151"/>
        <end position="172"/>
    </location>
</feature>
<keyword evidence="1" id="KW-0472">Membrane</keyword>
<accession>A0ABS9L8C9</accession>
<dbReference type="InterPro" id="IPR029787">
    <property type="entry name" value="Nucleotide_cyclase"/>
</dbReference>
<dbReference type="PROSITE" id="PS50887">
    <property type="entry name" value="GGDEF"/>
    <property type="match status" value="1"/>
</dbReference>
<feature type="transmembrane region" description="Helical" evidence="1">
    <location>
        <begin position="178"/>
        <end position="207"/>
    </location>
</feature>
<protein>
    <submittedName>
        <fullName evidence="3">GGDEF domain-containing protein</fullName>
    </submittedName>
</protein>
<dbReference type="Gene3D" id="3.30.70.270">
    <property type="match status" value="1"/>
</dbReference>
<organism evidence="3 4">
    <name type="scientific">Arthrobacter hankyongi</name>
    <dbReference type="NCBI Taxonomy" id="2904801"/>
    <lineage>
        <taxon>Bacteria</taxon>
        <taxon>Bacillati</taxon>
        <taxon>Actinomycetota</taxon>
        <taxon>Actinomycetes</taxon>
        <taxon>Micrococcales</taxon>
        <taxon>Micrococcaceae</taxon>
        <taxon>Arthrobacter</taxon>
    </lineage>
</organism>
<feature type="transmembrane region" description="Helical" evidence="1">
    <location>
        <begin position="38"/>
        <end position="56"/>
    </location>
</feature>
<dbReference type="SUPFAM" id="SSF55073">
    <property type="entry name" value="Nucleotide cyclase"/>
    <property type="match status" value="1"/>
</dbReference>
<dbReference type="PANTHER" id="PTHR45138">
    <property type="entry name" value="REGULATORY COMPONENTS OF SENSORY TRANSDUCTION SYSTEM"/>
    <property type="match status" value="1"/>
</dbReference>
<keyword evidence="1" id="KW-0812">Transmembrane</keyword>
<comment type="caution">
    <text evidence="3">The sequence shown here is derived from an EMBL/GenBank/DDBJ whole genome shotgun (WGS) entry which is preliminary data.</text>
</comment>
<dbReference type="InterPro" id="IPR043128">
    <property type="entry name" value="Rev_trsase/Diguanyl_cyclase"/>
</dbReference>
<dbReference type="NCBIfam" id="TIGR00254">
    <property type="entry name" value="GGDEF"/>
    <property type="match status" value="1"/>
</dbReference>
<evidence type="ECO:0000313" key="3">
    <source>
        <dbReference type="EMBL" id="MCG2622895.1"/>
    </source>
</evidence>
<gene>
    <name evidence="3" type="ORF">LVY72_13400</name>
</gene>
<feature type="transmembrane region" description="Helical" evidence="1">
    <location>
        <begin position="121"/>
        <end position="139"/>
    </location>
</feature>
<dbReference type="InterPro" id="IPR050469">
    <property type="entry name" value="Diguanylate_Cyclase"/>
</dbReference>